<evidence type="ECO:0000313" key="1">
    <source>
        <dbReference type="EMBL" id="JAE08742.1"/>
    </source>
</evidence>
<reference evidence="1" key="2">
    <citation type="journal article" date="2015" name="Data Brief">
        <title>Shoot transcriptome of the giant reed, Arundo donax.</title>
        <authorList>
            <person name="Barrero R.A."/>
            <person name="Guerrero F.D."/>
            <person name="Moolhuijzen P."/>
            <person name="Goolsby J.A."/>
            <person name="Tidwell J."/>
            <person name="Bellgard S.E."/>
            <person name="Bellgard M.I."/>
        </authorList>
    </citation>
    <scope>NUCLEOTIDE SEQUENCE</scope>
    <source>
        <tissue evidence="1">Shoot tissue taken approximately 20 cm above the soil surface</tissue>
    </source>
</reference>
<proteinExistence type="predicted"/>
<organism evidence="1">
    <name type="scientific">Arundo donax</name>
    <name type="common">Giant reed</name>
    <name type="synonym">Donax arundinaceus</name>
    <dbReference type="NCBI Taxonomy" id="35708"/>
    <lineage>
        <taxon>Eukaryota</taxon>
        <taxon>Viridiplantae</taxon>
        <taxon>Streptophyta</taxon>
        <taxon>Embryophyta</taxon>
        <taxon>Tracheophyta</taxon>
        <taxon>Spermatophyta</taxon>
        <taxon>Magnoliopsida</taxon>
        <taxon>Liliopsida</taxon>
        <taxon>Poales</taxon>
        <taxon>Poaceae</taxon>
        <taxon>PACMAD clade</taxon>
        <taxon>Arundinoideae</taxon>
        <taxon>Arundineae</taxon>
        <taxon>Arundo</taxon>
    </lineage>
</organism>
<protein>
    <submittedName>
        <fullName evidence="1">Uncharacterized protein</fullName>
    </submittedName>
</protein>
<dbReference type="EMBL" id="GBRH01189154">
    <property type="protein sequence ID" value="JAE08742.1"/>
    <property type="molecule type" value="Transcribed_RNA"/>
</dbReference>
<accession>A0A0A9F8S0</accession>
<sequence length="39" mass="4609">MIFQMLTQLLGKGEGQKVYSMGMHILVILECWMYQLKVF</sequence>
<reference evidence="1" key="1">
    <citation type="submission" date="2014-09" db="EMBL/GenBank/DDBJ databases">
        <authorList>
            <person name="Magalhaes I.L.F."/>
            <person name="Oliveira U."/>
            <person name="Santos F.R."/>
            <person name="Vidigal T.H.D.A."/>
            <person name="Brescovit A.D."/>
            <person name="Santos A.J."/>
        </authorList>
    </citation>
    <scope>NUCLEOTIDE SEQUENCE</scope>
    <source>
        <tissue evidence="1">Shoot tissue taken approximately 20 cm above the soil surface</tissue>
    </source>
</reference>
<dbReference type="AlphaFoldDB" id="A0A0A9F8S0"/>
<name>A0A0A9F8S0_ARUDO</name>